<organism evidence="4 5">
    <name type="scientific">Somion occarium</name>
    <dbReference type="NCBI Taxonomy" id="3059160"/>
    <lineage>
        <taxon>Eukaryota</taxon>
        <taxon>Fungi</taxon>
        <taxon>Dikarya</taxon>
        <taxon>Basidiomycota</taxon>
        <taxon>Agaricomycotina</taxon>
        <taxon>Agaricomycetes</taxon>
        <taxon>Polyporales</taxon>
        <taxon>Cerrenaceae</taxon>
        <taxon>Somion</taxon>
    </lineage>
</organism>
<dbReference type="Gene3D" id="1.10.510.10">
    <property type="entry name" value="Transferase(Phosphotransferase) domain 1"/>
    <property type="match status" value="1"/>
</dbReference>
<evidence type="ECO:0000256" key="2">
    <source>
        <dbReference type="ARBA" id="ARBA00022840"/>
    </source>
</evidence>
<dbReference type="Proteomes" id="UP001497453">
    <property type="component" value="Chromosome 1"/>
</dbReference>
<keyword evidence="2" id="KW-0067">ATP-binding</keyword>
<keyword evidence="5" id="KW-1185">Reference proteome</keyword>
<evidence type="ECO:0000313" key="5">
    <source>
        <dbReference type="Proteomes" id="UP001497453"/>
    </source>
</evidence>
<gene>
    <name evidence="4" type="ORF">GFSPODELE1_LOCUS428</name>
</gene>
<accession>A0ABP1CGA4</accession>
<dbReference type="InterPro" id="IPR011009">
    <property type="entry name" value="Kinase-like_dom_sf"/>
</dbReference>
<dbReference type="SMART" id="SM00220">
    <property type="entry name" value="S_TKc"/>
    <property type="match status" value="1"/>
</dbReference>
<evidence type="ECO:0000256" key="1">
    <source>
        <dbReference type="ARBA" id="ARBA00022741"/>
    </source>
</evidence>
<proteinExistence type="predicted"/>
<dbReference type="Pfam" id="PF00069">
    <property type="entry name" value="Pkinase"/>
    <property type="match status" value="1"/>
</dbReference>
<dbReference type="PROSITE" id="PS50011">
    <property type="entry name" value="PROTEIN_KINASE_DOM"/>
    <property type="match status" value="1"/>
</dbReference>
<evidence type="ECO:0000259" key="3">
    <source>
        <dbReference type="PROSITE" id="PS50011"/>
    </source>
</evidence>
<keyword evidence="1" id="KW-0547">Nucleotide-binding</keyword>
<feature type="domain" description="Protein kinase" evidence="3">
    <location>
        <begin position="11"/>
        <end position="367"/>
    </location>
</feature>
<evidence type="ECO:0000313" key="4">
    <source>
        <dbReference type="EMBL" id="CAL1694691.1"/>
    </source>
</evidence>
<dbReference type="SUPFAM" id="SSF56112">
    <property type="entry name" value="Protein kinase-like (PK-like)"/>
    <property type="match status" value="1"/>
</dbReference>
<dbReference type="InterPro" id="IPR050108">
    <property type="entry name" value="CDK"/>
</dbReference>
<dbReference type="InterPro" id="IPR000719">
    <property type="entry name" value="Prot_kinase_dom"/>
</dbReference>
<protein>
    <recommendedName>
        <fullName evidence="3">Protein kinase domain-containing protein</fullName>
    </recommendedName>
</protein>
<sequence length="405" mass="45595">MARHINDLFDPDTFETIAESPAAYVTRAFYRNDHSKARIVAIKSASTLPEYSKEPHDIVKELKILSLTSSFNIVEVLGHTYDPAIHSLHYWMPWIPYSLAEVLDSPLFSPYPLPTRPEDESAQNSKVAEFILLAKSLIFQLISAVAYLHDPSLGIAHRDIKPRNALLTPEGCLKLIDFGVAWHEATCSSADVLWPEIPDRLYFDVCTGSHRAPELLFGATTYDPLAVDLWSVGTTFAEFFTSLRLVRNSDEDDDDFNDHEDIDGGPRKPFIIPSSIAQDRTPPGSYWSREPLFDSSRGSIGLAWSIFQIRGTPTEQTWPSFKTLPDAQKIDFQSVPAPSPLDLLQGFLVYPPERRLKAAEALHHPWFLEGILVLPEGYPVDFGHGKVVPTIQYGLQELLRKYVPH</sequence>
<name>A0ABP1CGA4_9APHY</name>
<reference evidence="5" key="1">
    <citation type="submission" date="2024-04" db="EMBL/GenBank/DDBJ databases">
        <authorList>
            <person name="Shaw F."/>
            <person name="Minotto A."/>
        </authorList>
    </citation>
    <scope>NUCLEOTIDE SEQUENCE [LARGE SCALE GENOMIC DNA]</scope>
</reference>
<dbReference type="PANTHER" id="PTHR24056">
    <property type="entry name" value="CELL DIVISION PROTEIN KINASE"/>
    <property type="match status" value="1"/>
</dbReference>
<dbReference type="EMBL" id="OZ037944">
    <property type="protein sequence ID" value="CAL1694691.1"/>
    <property type="molecule type" value="Genomic_DNA"/>
</dbReference>